<dbReference type="Pfam" id="PF07729">
    <property type="entry name" value="FCD"/>
    <property type="match status" value="1"/>
</dbReference>
<dbReference type="EMBL" id="CP016282">
    <property type="protein sequence ID" value="ANP71688.1"/>
    <property type="molecule type" value="Genomic_DNA"/>
</dbReference>
<dbReference type="SUPFAM" id="SSF46785">
    <property type="entry name" value="Winged helix' DNA-binding domain"/>
    <property type="match status" value="1"/>
</dbReference>
<gene>
    <name evidence="5" type="ORF">PA27867_0721</name>
</gene>
<evidence type="ECO:0000259" key="4">
    <source>
        <dbReference type="PROSITE" id="PS50949"/>
    </source>
</evidence>
<reference evidence="5 6" key="1">
    <citation type="submission" date="2016-06" db="EMBL/GenBank/DDBJ databases">
        <title>Genome sequencing of Cryobacterium arcticum PAMC 27867.</title>
        <authorList>
            <person name="Lee J."/>
            <person name="Kim O.-S."/>
        </authorList>
    </citation>
    <scope>NUCLEOTIDE SEQUENCE [LARGE SCALE GENOMIC DNA]</scope>
    <source>
        <strain evidence="5 6">PAMC 27867</strain>
    </source>
</reference>
<dbReference type="PROSITE" id="PS50949">
    <property type="entry name" value="HTH_GNTR"/>
    <property type="match status" value="1"/>
</dbReference>
<dbReference type="SMART" id="SM00345">
    <property type="entry name" value="HTH_GNTR"/>
    <property type="match status" value="1"/>
</dbReference>
<dbReference type="InterPro" id="IPR011711">
    <property type="entry name" value="GntR_C"/>
</dbReference>
<protein>
    <submittedName>
        <fullName evidence="5">GntR family transcriptional regulator</fullName>
    </submittedName>
</protein>
<dbReference type="PANTHER" id="PTHR43537">
    <property type="entry name" value="TRANSCRIPTIONAL REGULATOR, GNTR FAMILY"/>
    <property type="match status" value="1"/>
</dbReference>
<organism evidence="5 6">
    <name type="scientific">Cryobacterium arcticum</name>
    <dbReference type="NCBI Taxonomy" id="670052"/>
    <lineage>
        <taxon>Bacteria</taxon>
        <taxon>Bacillati</taxon>
        <taxon>Actinomycetota</taxon>
        <taxon>Actinomycetes</taxon>
        <taxon>Micrococcales</taxon>
        <taxon>Microbacteriaceae</taxon>
        <taxon>Cryobacterium</taxon>
    </lineage>
</organism>
<dbReference type="SMART" id="SM00895">
    <property type="entry name" value="FCD"/>
    <property type="match status" value="1"/>
</dbReference>
<accession>A0A1B1BGK9</accession>
<keyword evidence="2" id="KW-0238">DNA-binding</keyword>
<evidence type="ECO:0000256" key="1">
    <source>
        <dbReference type="ARBA" id="ARBA00023015"/>
    </source>
</evidence>
<dbReference type="AlphaFoldDB" id="A0A1B1BGK9"/>
<dbReference type="PANTHER" id="PTHR43537:SF49">
    <property type="entry name" value="TRANSCRIPTIONAL REGULATORY PROTEIN"/>
    <property type="match status" value="1"/>
</dbReference>
<dbReference type="InterPro" id="IPR036390">
    <property type="entry name" value="WH_DNA-bd_sf"/>
</dbReference>
<dbReference type="InterPro" id="IPR000524">
    <property type="entry name" value="Tscrpt_reg_HTH_GntR"/>
</dbReference>
<sequence length="227" mass="24290">MYTETVKSAPERASDRAYRVLRDEILDGVLPAGTVLLEVEQSARLGVSRTPLRSAVARLVTDGLVAGRSGRGFSVTAMSVESINDLYELREALEERAATLAARGADRSAFGMLRERFLAAPALLDNGETGIHEYYALIDEFDAAIDAAVDNAFLVGALDTVRTHLARIRRVARGNPVRLRQAAAEHLLILDAIIDGDAALAAHATHVHLHLSLASVLAVLGSTDQAS</sequence>
<dbReference type="RefSeq" id="WP_236900825.1">
    <property type="nucleotide sequence ID" value="NZ_CP016282.1"/>
</dbReference>
<feature type="domain" description="HTH gntR-type" evidence="4">
    <location>
        <begin position="11"/>
        <end position="78"/>
    </location>
</feature>
<evidence type="ECO:0000256" key="2">
    <source>
        <dbReference type="ARBA" id="ARBA00023125"/>
    </source>
</evidence>
<dbReference type="GO" id="GO:0003677">
    <property type="term" value="F:DNA binding"/>
    <property type="evidence" value="ECO:0007669"/>
    <property type="project" value="UniProtKB-KW"/>
</dbReference>
<proteinExistence type="predicted"/>
<dbReference type="CDD" id="cd07377">
    <property type="entry name" value="WHTH_GntR"/>
    <property type="match status" value="1"/>
</dbReference>
<dbReference type="InterPro" id="IPR036388">
    <property type="entry name" value="WH-like_DNA-bd_sf"/>
</dbReference>
<dbReference type="Pfam" id="PF00392">
    <property type="entry name" value="GntR"/>
    <property type="match status" value="1"/>
</dbReference>
<dbReference type="PATRIC" id="fig|670052.7.peg.747"/>
<dbReference type="InterPro" id="IPR008920">
    <property type="entry name" value="TF_FadR/GntR_C"/>
</dbReference>
<dbReference type="STRING" id="670052.PA27867_0721"/>
<dbReference type="GO" id="GO:0003700">
    <property type="term" value="F:DNA-binding transcription factor activity"/>
    <property type="evidence" value="ECO:0007669"/>
    <property type="project" value="InterPro"/>
</dbReference>
<dbReference type="Proteomes" id="UP000092582">
    <property type="component" value="Chromosome 1"/>
</dbReference>
<keyword evidence="1" id="KW-0805">Transcription regulation</keyword>
<keyword evidence="3" id="KW-0804">Transcription</keyword>
<evidence type="ECO:0000313" key="6">
    <source>
        <dbReference type="Proteomes" id="UP000092582"/>
    </source>
</evidence>
<dbReference type="Gene3D" id="1.20.120.530">
    <property type="entry name" value="GntR ligand-binding domain-like"/>
    <property type="match status" value="1"/>
</dbReference>
<name>A0A1B1BGK9_9MICO</name>
<dbReference type="SUPFAM" id="SSF48008">
    <property type="entry name" value="GntR ligand-binding domain-like"/>
    <property type="match status" value="1"/>
</dbReference>
<keyword evidence="6" id="KW-1185">Reference proteome</keyword>
<evidence type="ECO:0000256" key="3">
    <source>
        <dbReference type="ARBA" id="ARBA00023163"/>
    </source>
</evidence>
<dbReference type="KEGG" id="cart:PA27867_0721"/>
<dbReference type="Gene3D" id="1.10.10.10">
    <property type="entry name" value="Winged helix-like DNA-binding domain superfamily/Winged helix DNA-binding domain"/>
    <property type="match status" value="1"/>
</dbReference>
<evidence type="ECO:0000313" key="5">
    <source>
        <dbReference type="EMBL" id="ANP71688.1"/>
    </source>
</evidence>